<dbReference type="SUPFAM" id="SSF52833">
    <property type="entry name" value="Thioredoxin-like"/>
    <property type="match status" value="1"/>
</dbReference>
<comment type="caution">
    <text evidence="1">The sequence shown here is derived from an EMBL/GenBank/DDBJ whole genome shotgun (WGS) entry which is preliminary data.</text>
</comment>
<protein>
    <recommendedName>
        <fullName evidence="2">CARDB domain-containing protein</fullName>
    </recommendedName>
</protein>
<organism evidence="1">
    <name type="scientific">candidate division WOR-3 bacterium</name>
    <dbReference type="NCBI Taxonomy" id="2052148"/>
    <lineage>
        <taxon>Bacteria</taxon>
        <taxon>Bacteria division WOR-3</taxon>
    </lineage>
</organism>
<accession>A0A7C4GFK6</accession>
<proteinExistence type="predicted"/>
<dbReference type="InterPro" id="IPR013783">
    <property type="entry name" value="Ig-like_fold"/>
</dbReference>
<dbReference type="EMBL" id="DSUT01000023">
    <property type="protein sequence ID" value="HGK27578.1"/>
    <property type="molecule type" value="Genomic_DNA"/>
</dbReference>
<reference evidence="1" key="1">
    <citation type="journal article" date="2020" name="mSystems">
        <title>Genome- and Community-Level Interaction Insights into Carbon Utilization and Element Cycling Functions of Hydrothermarchaeota in Hydrothermal Sediment.</title>
        <authorList>
            <person name="Zhou Z."/>
            <person name="Liu Y."/>
            <person name="Xu W."/>
            <person name="Pan J."/>
            <person name="Luo Z.H."/>
            <person name="Li M."/>
        </authorList>
    </citation>
    <scope>NUCLEOTIDE SEQUENCE [LARGE SCALE GENOMIC DNA]</scope>
    <source>
        <strain evidence="1">SpSt-488</strain>
    </source>
</reference>
<evidence type="ECO:0000313" key="1">
    <source>
        <dbReference type="EMBL" id="HGK27578.1"/>
    </source>
</evidence>
<sequence>MPRLHAVQLDYGSHGFTSITINLQDDWPTILNYARQYASLYLKDNGTVWPVYRQNGYIPTNYVIDTSGIVRYVTESFNEAAMRAVIEQWLPDQIDHDVGVNRIVAPNGSVDSGTVVVPACTVYNYRSFTETYPVRMRIGTVYDTTVTVVGHAPNTARYVEFPAWTALTRGQLAVTCTTELVGDDIATNDRQTALVNVNVYDLAVTAILAPGDSVDSGAVVAPQAEIRNFGTVADMVRVVFTIGGFYRDSVSIPLQPGRCDTAVLRSWTPWEPGSFPVRCTVWGRWEMRPENNLLTGMVRVVGAGGIEEAANGGFLKADVGASVLRGTLELGPAFCNLRTETVLLDAGGRKVMVLRPGRNDVSALPPGVYYCRFGAGVTRKFVKAE</sequence>
<name>A0A7C4GFK6_UNCW3</name>
<dbReference type="AlphaFoldDB" id="A0A7C4GFK6"/>
<evidence type="ECO:0008006" key="2">
    <source>
        <dbReference type="Google" id="ProtNLM"/>
    </source>
</evidence>
<dbReference type="InterPro" id="IPR036249">
    <property type="entry name" value="Thioredoxin-like_sf"/>
</dbReference>
<gene>
    <name evidence="1" type="ORF">ENS41_01295</name>
</gene>
<dbReference type="Gene3D" id="2.60.40.10">
    <property type="entry name" value="Immunoglobulins"/>
    <property type="match status" value="1"/>
</dbReference>
<dbReference type="Gene3D" id="3.40.30.10">
    <property type="entry name" value="Glutaredoxin"/>
    <property type="match status" value="1"/>
</dbReference>